<protein>
    <submittedName>
        <fullName evidence="2">Uncharacterized protein</fullName>
    </submittedName>
</protein>
<accession>A0A061SJH7</accession>
<evidence type="ECO:0000313" key="2">
    <source>
        <dbReference type="EMBL" id="JAC83174.1"/>
    </source>
</evidence>
<dbReference type="EMBL" id="GBEZ01001832">
    <property type="protein sequence ID" value="JAC83174.1"/>
    <property type="molecule type" value="Transcribed_RNA"/>
</dbReference>
<gene>
    <name evidence="2" type="ORF">TSPGSL018_3981</name>
</gene>
<name>A0A061SJH7_9CHLO</name>
<feature type="non-terminal residue" evidence="2">
    <location>
        <position position="165"/>
    </location>
</feature>
<feature type="compositionally biased region" description="Basic and acidic residues" evidence="1">
    <location>
        <begin position="155"/>
        <end position="165"/>
    </location>
</feature>
<sequence length="165" mass="17532">MTMSSFCMRGISRIPQTRLDAALHDLRQLERPHGVELGAAREPGPLPAAGEAVAGALRRRGAADRREALRRGGLPLRCLSRRGAARQSIVRCDAVGKPPRADAVVEELSPRGGLLLRLGLPPVWRLPLAWAMAPPPGPGSRARRRGPPAPPSAPRSDRGAGGRPP</sequence>
<dbReference type="AlphaFoldDB" id="A0A061SJH7"/>
<organism evidence="2">
    <name type="scientific">Tetraselmis sp. GSL018</name>
    <dbReference type="NCBI Taxonomy" id="582737"/>
    <lineage>
        <taxon>Eukaryota</taxon>
        <taxon>Viridiplantae</taxon>
        <taxon>Chlorophyta</taxon>
        <taxon>core chlorophytes</taxon>
        <taxon>Chlorodendrophyceae</taxon>
        <taxon>Chlorodendrales</taxon>
        <taxon>Chlorodendraceae</taxon>
        <taxon>Tetraselmis</taxon>
    </lineage>
</organism>
<evidence type="ECO:0000256" key="1">
    <source>
        <dbReference type="SAM" id="MobiDB-lite"/>
    </source>
</evidence>
<feature type="region of interest" description="Disordered" evidence="1">
    <location>
        <begin position="130"/>
        <end position="165"/>
    </location>
</feature>
<proteinExistence type="predicted"/>
<reference evidence="2" key="1">
    <citation type="submission" date="2014-05" db="EMBL/GenBank/DDBJ databases">
        <title>The transcriptome of the halophilic microalga Tetraselmis sp. GSL018 isolated from the Great Salt Lake, Utah.</title>
        <authorList>
            <person name="Jinkerson R.E."/>
            <person name="D'Adamo S."/>
            <person name="Posewitz M.C."/>
        </authorList>
    </citation>
    <scope>NUCLEOTIDE SEQUENCE</scope>
    <source>
        <strain evidence="2">GSL018</strain>
    </source>
</reference>